<evidence type="ECO:0000313" key="6">
    <source>
        <dbReference type="Proteomes" id="UP000807504"/>
    </source>
</evidence>
<feature type="compositionally biased region" description="Low complexity" evidence="1">
    <location>
        <begin position="37"/>
        <end position="54"/>
    </location>
</feature>
<feature type="compositionally biased region" description="Basic and acidic residues" evidence="1">
    <location>
        <begin position="435"/>
        <end position="445"/>
    </location>
</feature>
<feature type="chain" id="PRO_5035742734" description="SEA domain-containing protein" evidence="3">
    <location>
        <begin position="16"/>
        <end position="1264"/>
    </location>
</feature>
<feature type="compositionally biased region" description="Polar residues" evidence="1">
    <location>
        <begin position="77"/>
        <end position="89"/>
    </location>
</feature>
<feature type="region of interest" description="Disordered" evidence="1">
    <location>
        <begin position="190"/>
        <end position="258"/>
    </location>
</feature>
<protein>
    <recommendedName>
        <fullName evidence="4">SEA domain-containing protein</fullName>
    </recommendedName>
</protein>
<evidence type="ECO:0000313" key="5">
    <source>
        <dbReference type="EMBL" id="KAF8776956.1"/>
    </source>
</evidence>
<keyword evidence="2" id="KW-0472">Membrane</keyword>
<dbReference type="SUPFAM" id="SSF82671">
    <property type="entry name" value="SEA domain"/>
    <property type="match status" value="1"/>
</dbReference>
<dbReference type="InterPro" id="IPR036364">
    <property type="entry name" value="SEA_dom_sf"/>
</dbReference>
<proteinExistence type="predicted"/>
<feature type="compositionally biased region" description="Basic and acidic residues" evidence="1">
    <location>
        <begin position="112"/>
        <end position="127"/>
    </location>
</feature>
<feature type="region of interest" description="Disordered" evidence="1">
    <location>
        <begin position="104"/>
        <end position="127"/>
    </location>
</feature>
<accession>A0A8T0ER72</accession>
<evidence type="ECO:0000259" key="4">
    <source>
        <dbReference type="PROSITE" id="PS50024"/>
    </source>
</evidence>
<dbReference type="InterPro" id="IPR000082">
    <property type="entry name" value="SEA_dom"/>
</dbReference>
<gene>
    <name evidence="5" type="ORF">HNY73_013889</name>
</gene>
<keyword evidence="2" id="KW-0812">Transmembrane</keyword>
<keyword evidence="6" id="KW-1185">Reference proteome</keyword>
<feature type="region of interest" description="Disordered" evidence="1">
    <location>
        <begin position="292"/>
        <end position="326"/>
    </location>
</feature>
<dbReference type="Proteomes" id="UP000807504">
    <property type="component" value="Unassembled WGS sequence"/>
</dbReference>
<dbReference type="EMBL" id="JABXBU010002072">
    <property type="protein sequence ID" value="KAF8776956.1"/>
    <property type="molecule type" value="Genomic_DNA"/>
</dbReference>
<feature type="compositionally biased region" description="Polar residues" evidence="1">
    <location>
        <begin position="202"/>
        <end position="217"/>
    </location>
</feature>
<evidence type="ECO:0000256" key="1">
    <source>
        <dbReference type="SAM" id="MobiDB-lite"/>
    </source>
</evidence>
<feature type="region of interest" description="Disordered" evidence="1">
    <location>
        <begin position="874"/>
        <end position="948"/>
    </location>
</feature>
<feature type="region of interest" description="Disordered" evidence="1">
    <location>
        <begin position="19"/>
        <end position="89"/>
    </location>
</feature>
<feature type="compositionally biased region" description="Basic and acidic residues" evidence="1">
    <location>
        <begin position="233"/>
        <end position="248"/>
    </location>
</feature>
<dbReference type="AlphaFoldDB" id="A0A8T0ER72"/>
<feature type="compositionally biased region" description="Polar residues" evidence="1">
    <location>
        <begin position="895"/>
        <end position="907"/>
    </location>
</feature>
<name>A0A8T0ER72_ARGBR</name>
<feature type="region of interest" description="Disordered" evidence="1">
    <location>
        <begin position="154"/>
        <end position="173"/>
    </location>
</feature>
<reference evidence="5" key="2">
    <citation type="submission" date="2020-06" db="EMBL/GenBank/DDBJ databases">
        <authorList>
            <person name="Sheffer M."/>
        </authorList>
    </citation>
    <scope>NUCLEOTIDE SEQUENCE</scope>
</reference>
<feature type="transmembrane region" description="Helical" evidence="2">
    <location>
        <begin position="1181"/>
        <end position="1205"/>
    </location>
</feature>
<feature type="compositionally biased region" description="Polar residues" evidence="1">
    <location>
        <begin position="159"/>
        <end position="173"/>
    </location>
</feature>
<comment type="caution">
    <text evidence="5">The sequence shown here is derived from an EMBL/GenBank/DDBJ whole genome shotgun (WGS) entry which is preliminary data.</text>
</comment>
<dbReference type="PROSITE" id="PS50024">
    <property type="entry name" value="SEA"/>
    <property type="match status" value="1"/>
</dbReference>
<organism evidence="5 6">
    <name type="scientific">Argiope bruennichi</name>
    <name type="common">Wasp spider</name>
    <name type="synonym">Aranea bruennichi</name>
    <dbReference type="NCBI Taxonomy" id="94029"/>
    <lineage>
        <taxon>Eukaryota</taxon>
        <taxon>Metazoa</taxon>
        <taxon>Ecdysozoa</taxon>
        <taxon>Arthropoda</taxon>
        <taxon>Chelicerata</taxon>
        <taxon>Arachnida</taxon>
        <taxon>Araneae</taxon>
        <taxon>Araneomorphae</taxon>
        <taxon>Entelegynae</taxon>
        <taxon>Araneoidea</taxon>
        <taxon>Araneidae</taxon>
        <taxon>Argiope</taxon>
    </lineage>
</organism>
<sequence>MLIFIIGGIVLFVSGESTVPPTAEEKTPNSVTPLILSTTENRSSEISSSSVASNAEEEPEKVASTASNIELDEASKTSEPINGNKTHSIVNSEVLSTEVLTTLLSTDPTSEDSEHASSTEKYHDRKEITSTSKVNLISDDKEYETRIDLHDAEDASDKSLLSPSNEISETSTNIVSTTNEIHYKKDSFSTMSNEEISHQTEESMSPSSMTAFTSASSPADDALVEGSTPVKTFEGKTTEVRNTEEYSEKQSPNHVDNVHLSEEKTAGSTLAVSESTIYLETETVQMIDNTGRMTSEDQSTENSLSLHKTTPKSATKKRSLNNTGDTILHRETTAASDSFSSSFGPELTTLLEHGESVSGSIDGLIILPKSNTSKKESNMQNENENSAETLSPIAAPSISSGFGSIGNVEEKGEKFVMPHSNPEKSNENYSTLSVKEQDNLSDKKTPDFKMETASVNPTLHSEASVMIPKASDDYSHLNNLDNVGHTFSGVTFDPDGMKNSEPQDPDSVVFFVPSTNFDKMSTPENTYPSTTFTAYGSSESEREFEFVTHKNLNEGSDSGNGTGESEKMEHIPLDKNINIPPLPPHYPEDSSEILTFETANNSNSSSNFVFWDPSNGGWILPKTTTDTQIKRIDTALNDESEEMLQDAPQFFDADHAQNKSPSSNLKIDPKEKDEIKTTIGHRTSSFSKELETETVTEAGFIGFSNSFVPHQTDQSVIRPVKIKLTSPDDKSVSTSVLPGSFSTLAPEQPPGLKLSEPVAGTTIEKIETSSMNTSSPNILPDSTPSVITEIIKNPELSTIVIQPELVPFSLDKKSPANTTSAANSTIAGIAVKTSVSVSLPLSKSKNDSQALQPMIEELMKKMNSTSLLVNGSSISVKPETSEPSTPTPSDTSTDGLTITSDQTTTATGFKIRKPKIKIPGTDSGPNTPRPYRPFTPGLKKPTTTAGPPISIFRKQKTRIASITSSTTARPYRPFNGNFATVKIQFASDIPGLLPQEFLISTQPVTTTTTEPTTTEEPISEVPFTDQTHIPTVANEDDVTLVKVAGYVAIDRGLRWNDLLHNRHSPEYKKDAEAMHLYLERMFRSSPIASRLWKIEIDGFSGNKKTRPVGVDFFLYLIKTRENIPTEHLATVFHGKLSANNTFGTFRVDPSKTAFEMIQEEPLKPPTPPPEEENVEPPIPQWAIAVIVIGAASLIFIVLFAAVTIYGRHHMRRRYSSKLNEEDMERSSGEWESKMAAAYENMAADTIYDAEDLHSDSYKKSYILD</sequence>
<evidence type="ECO:0000256" key="2">
    <source>
        <dbReference type="SAM" id="Phobius"/>
    </source>
</evidence>
<evidence type="ECO:0000256" key="3">
    <source>
        <dbReference type="SAM" id="SignalP"/>
    </source>
</evidence>
<reference evidence="5" key="1">
    <citation type="journal article" date="2020" name="bioRxiv">
        <title>Chromosome-level reference genome of the European wasp spider Argiope bruennichi: a resource for studies on range expansion and evolutionary adaptation.</title>
        <authorList>
            <person name="Sheffer M.M."/>
            <person name="Hoppe A."/>
            <person name="Krehenwinkel H."/>
            <person name="Uhl G."/>
            <person name="Kuss A.W."/>
            <person name="Jensen L."/>
            <person name="Jensen C."/>
            <person name="Gillespie R.G."/>
            <person name="Hoff K.J."/>
            <person name="Prost S."/>
        </authorList>
    </citation>
    <scope>NUCLEOTIDE SEQUENCE</scope>
</reference>
<keyword evidence="3" id="KW-0732">Signal</keyword>
<feature type="region of interest" description="Disordered" evidence="1">
    <location>
        <begin position="418"/>
        <end position="445"/>
    </location>
</feature>
<feature type="domain" description="SEA" evidence="4">
    <location>
        <begin position="1039"/>
        <end position="1159"/>
    </location>
</feature>
<keyword evidence="2" id="KW-1133">Transmembrane helix</keyword>
<feature type="compositionally biased region" description="Low complexity" evidence="1">
    <location>
        <begin position="881"/>
        <end position="894"/>
    </location>
</feature>
<feature type="signal peptide" evidence="3">
    <location>
        <begin position="1"/>
        <end position="15"/>
    </location>
</feature>
<feature type="compositionally biased region" description="Polar residues" evidence="1">
    <location>
        <begin position="292"/>
        <end position="313"/>
    </location>
</feature>